<gene>
    <name evidence="1" type="ORF">SBRCBS47491_009644</name>
</gene>
<comment type="caution">
    <text evidence="1">The sequence shown here is derived from an EMBL/GenBank/DDBJ whole genome shotgun (WGS) entry which is preliminary data.</text>
</comment>
<dbReference type="EMBL" id="CAWUHC010000159">
    <property type="protein sequence ID" value="CAK7236460.1"/>
    <property type="molecule type" value="Genomic_DNA"/>
</dbReference>
<reference evidence="1 2" key="1">
    <citation type="submission" date="2024-01" db="EMBL/GenBank/DDBJ databases">
        <authorList>
            <person name="Allen C."/>
            <person name="Tagirdzhanova G."/>
        </authorList>
    </citation>
    <scope>NUCLEOTIDE SEQUENCE [LARGE SCALE GENOMIC DNA]</scope>
</reference>
<dbReference type="Proteomes" id="UP001642406">
    <property type="component" value="Unassembled WGS sequence"/>
</dbReference>
<keyword evidence="2" id="KW-1185">Reference proteome</keyword>
<organism evidence="1 2">
    <name type="scientific">Sporothrix bragantina</name>
    <dbReference type="NCBI Taxonomy" id="671064"/>
    <lineage>
        <taxon>Eukaryota</taxon>
        <taxon>Fungi</taxon>
        <taxon>Dikarya</taxon>
        <taxon>Ascomycota</taxon>
        <taxon>Pezizomycotina</taxon>
        <taxon>Sordariomycetes</taxon>
        <taxon>Sordariomycetidae</taxon>
        <taxon>Ophiostomatales</taxon>
        <taxon>Ophiostomataceae</taxon>
        <taxon>Sporothrix</taxon>
    </lineage>
</organism>
<name>A0ABP0CY32_9PEZI</name>
<evidence type="ECO:0000313" key="1">
    <source>
        <dbReference type="EMBL" id="CAK7236460.1"/>
    </source>
</evidence>
<accession>A0ABP0CY32</accession>
<protein>
    <submittedName>
        <fullName evidence="1">Uncharacterized protein</fullName>
    </submittedName>
</protein>
<proteinExistence type="predicted"/>
<sequence>MPISASSPRRLATSAQVYPKFLTYMHAPKPLFRGPAMRRLPACAAVACIGYAVASHQIFKKADSGLASQDSHLSEDRTALLDAYGGRDSLEELEMAARVYEAQRNQARR</sequence>
<evidence type="ECO:0000313" key="2">
    <source>
        <dbReference type="Proteomes" id="UP001642406"/>
    </source>
</evidence>